<proteinExistence type="predicted"/>
<reference evidence="2" key="1">
    <citation type="journal article" date="2019" name="Int. J. Syst. Evol. Microbiol.">
        <title>The Global Catalogue of Microorganisms (GCM) 10K type strain sequencing project: providing services to taxonomists for standard genome sequencing and annotation.</title>
        <authorList>
            <consortium name="The Broad Institute Genomics Platform"/>
            <consortium name="The Broad Institute Genome Sequencing Center for Infectious Disease"/>
            <person name="Wu L."/>
            <person name="Ma J."/>
        </authorList>
    </citation>
    <scope>NUCLEOTIDE SEQUENCE [LARGE SCALE GENOMIC DNA]</scope>
    <source>
        <strain evidence="2">CCM 7491</strain>
    </source>
</reference>
<gene>
    <name evidence="1" type="ORF">ACFOKF_11545</name>
</gene>
<dbReference type="Proteomes" id="UP001595681">
    <property type="component" value="Unassembled WGS sequence"/>
</dbReference>
<comment type="caution">
    <text evidence="1">The sequence shown here is derived from an EMBL/GenBank/DDBJ whole genome shotgun (WGS) entry which is preliminary data.</text>
</comment>
<sequence length="116" mass="12848">MNDFNIVDVPGILSTPVATYDGDGNQITNDGEWHRQAAETQYVLAEFLAAKGMVVGRTAIDRSPTLTIKFSALTPEGQVFAREAVHKWLVSMDRPTAKINDSGLEKRWQKFKAKPA</sequence>
<accession>A0ABV7NH74</accession>
<dbReference type="RefSeq" id="WP_380795764.1">
    <property type="nucleotide sequence ID" value="NZ_JBHRVU010000004.1"/>
</dbReference>
<protein>
    <submittedName>
        <fullName evidence="1">Uncharacterized protein</fullName>
    </submittedName>
</protein>
<evidence type="ECO:0000313" key="2">
    <source>
        <dbReference type="Proteomes" id="UP001595681"/>
    </source>
</evidence>
<organism evidence="1 2">
    <name type="scientific">Sphingobium rhizovicinum</name>
    <dbReference type="NCBI Taxonomy" id="432308"/>
    <lineage>
        <taxon>Bacteria</taxon>
        <taxon>Pseudomonadati</taxon>
        <taxon>Pseudomonadota</taxon>
        <taxon>Alphaproteobacteria</taxon>
        <taxon>Sphingomonadales</taxon>
        <taxon>Sphingomonadaceae</taxon>
        <taxon>Sphingobium</taxon>
    </lineage>
</organism>
<evidence type="ECO:0000313" key="1">
    <source>
        <dbReference type="EMBL" id="MFC3441804.1"/>
    </source>
</evidence>
<dbReference type="EMBL" id="JBHRVU010000004">
    <property type="protein sequence ID" value="MFC3441804.1"/>
    <property type="molecule type" value="Genomic_DNA"/>
</dbReference>
<keyword evidence="2" id="KW-1185">Reference proteome</keyword>
<name>A0ABV7NH74_9SPHN</name>